<dbReference type="EMBL" id="JAQGEF010000020">
    <property type="protein sequence ID" value="MDA3615962.1"/>
    <property type="molecule type" value="Genomic_DNA"/>
</dbReference>
<name>A0ABT4UMA1_9BACT</name>
<keyword evidence="2" id="KW-1003">Cell membrane</keyword>
<comment type="caution">
    <text evidence="8">The sequence shown here is derived from an EMBL/GenBank/DDBJ whole genome shotgun (WGS) entry which is preliminary data.</text>
</comment>
<keyword evidence="7" id="KW-0812">Transmembrane</keyword>
<evidence type="ECO:0000256" key="4">
    <source>
        <dbReference type="ARBA" id="ARBA00022679"/>
    </source>
</evidence>
<accession>A0ABT4UMA1</accession>
<keyword evidence="5 7" id="KW-0472">Membrane</keyword>
<dbReference type="GO" id="GO:0016746">
    <property type="term" value="F:acyltransferase activity"/>
    <property type="evidence" value="ECO:0007669"/>
    <property type="project" value="UniProtKB-KW"/>
</dbReference>
<evidence type="ECO:0000256" key="6">
    <source>
        <dbReference type="ARBA" id="ARBA00023315"/>
    </source>
</evidence>
<sequence length="291" mass="34345">MNQWGGKAKGTLLGYKIFIFFIKKVGIRSAYFVLYFVALYYFLFLWKSNKAIYYYFKQRLKYSFLKSIVSVYRSYFTFGQTLIDKIAISSGLREKFTYEFDGIETLKKVLADKNGGIFISAHMGNFEIAQKFFADIDINLQINVVSAYKEPNIIEEYLNNVKTDKGAEKYIYIKDDLSHVFEMNNALFNNELICFTGDRYYEGSKTLETDLLGKKAKFPMGTFLIASRLKVPVVFVYVMKERNLHYHLYAREATVKHRDAQALLESYIRSVETMIEKYPLQWFNYFDFWKD</sequence>
<proteinExistence type="predicted"/>
<evidence type="ECO:0000256" key="3">
    <source>
        <dbReference type="ARBA" id="ARBA00022519"/>
    </source>
</evidence>
<dbReference type="PANTHER" id="PTHR30606:SF9">
    <property type="entry name" value="LIPID A BIOSYNTHESIS LAUROYLTRANSFERASE"/>
    <property type="match status" value="1"/>
</dbReference>
<dbReference type="PANTHER" id="PTHR30606">
    <property type="entry name" value="LIPID A BIOSYNTHESIS LAUROYL ACYLTRANSFERASE"/>
    <property type="match status" value="1"/>
</dbReference>
<evidence type="ECO:0000256" key="1">
    <source>
        <dbReference type="ARBA" id="ARBA00004533"/>
    </source>
</evidence>
<feature type="transmembrane region" description="Helical" evidence="7">
    <location>
        <begin position="25"/>
        <end position="46"/>
    </location>
</feature>
<gene>
    <name evidence="8" type="ORF">O3P16_14200</name>
</gene>
<dbReference type="Proteomes" id="UP001210231">
    <property type="component" value="Unassembled WGS sequence"/>
</dbReference>
<dbReference type="RefSeq" id="WP_407032291.1">
    <property type="nucleotide sequence ID" value="NZ_JAQGEF010000020.1"/>
</dbReference>
<evidence type="ECO:0000256" key="7">
    <source>
        <dbReference type="SAM" id="Phobius"/>
    </source>
</evidence>
<evidence type="ECO:0000256" key="5">
    <source>
        <dbReference type="ARBA" id="ARBA00023136"/>
    </source>
</evidence>
<evidence type="ECO:0000313" key="8">
    <source>
        <dbReference type="EMBL" id="MDA3615962.1"/>
    </source>
</evidence>
<dbReference type="Pfam" id="PF03279">
    <property type="entry name" value="Lip_A_acyltrans"/>
    <property type="match status" value="1"/>
</dbReference>
<protein>
    <submittedName>
        <fullName evidence="8">Lipid A biosynthesis acyltransferase</fullName>
    </submittedName>
</protein>
<dbReference type="InterPro" id="IPR004960">
    <property type="entry name" value="LipA_acyltrans"/>
</dbReference>
<keyword evidence="3" id="KW-0997">Cell inner membrane</keyword>
<keyword evidence="7" id="KW-1133">Transmembrane helix</keyword>
<dbReference type="CDD" id="cd07984">
    <property type="entry name" value="LPLAT_LABLAT-like"/>
    <property type="match status" value="1"/>
</dbReference>
<comment type="subcellular location">
    <subcellularLocation>
        <location evidence="1">Cell inner membrane</location>
    </subcellularLocation>
</comment>
<keyword evidence="4" id="KW-0808">Transferase</keyword>
<keyword evidence="9" id="KW-1185">Reference proteome</keyword>
<keyword evidence="6 8" id="KW-0012">Acyltransferase</keyword>
<organism evidence="8 9">
    <name type="scientific">Polluticaenibacter yanchengensis</name>
    <dbReference type="NCBI Taxonomy" id="3014562"/>
    <lineage>
        <taxon>Bacteria</taxon>
        <taxon>Pseudomonadati</taxon>
        <taxon>Bacteroidota</taxon>
        <taxon>Chitinophagia</taxon>
        <taxon>Chitinophagales</taxon>
        <taxon>Chitinophagaceae</taxon>
        <taxon>Polluticaenibacter</taxon>
    </lineage>
</organism>
<evidence type="ECO:0000313" key="9">
    <source>
        <dbReference type="Proteomes" id="UP001210231"/>
    </source>
</evidence>
<evidence type="ECO:0000256" key="2">
    <source>
        <dbReference type="ARBA" id="ARBA00022475"/>
    </source>
</evidence>
<reference evidence="8 9" key="1">
    <citation type="submission" date="2022-12" db="EMBL/GenBank/DDBJ databases">
        <title>Chitinophagaceae gen. sp. nov., a new member of the family Chitinophagaceae, isolated from soil in a chemical factory.</title>
        <authorList>
            <person name="Ke Z."/>
        </authorList>
    </citation>
    <scope>NUCLEOTIDE SEQUENCE [LARGE SCALE GENOMIC DNA]</scope>
    <source>
        <strain evidence="8 9">LY-5</strain>
    </source>
</reference>